<keyword evidence="1" id="KW-0812">Transmembrane</keyword>
<name>A0A1I3XDN5_9ACTN</name>
<dbReference type="Proteomes" id="UP000198928">
    <property type="component" value="Unassembled WGS sequence"/>
</dbReference>
<protein>
    <recommendedName>
        <fullName evidence="4">Integral membrane protein</fullName>
    </recommendedName>
</protein>
<reference evidence="3" key="1">
    <citation type="submission" date="2016-10" db="EMBL/GenBank/DDBJ databases">
        <authorList>
            <person name="Varghese N."/>
            <person name="Submissions S."/>
        </authorList>
    </citation>
    <scope>NUCLEOTIDE SEQUENCE [LARGE SCALE GENOMIC DNA]</scope>
    <source>
        <strain evidence="3">PL19</strain>
    </source>
</reference>
<keyword evidence="1" id="KW-1133">Transmembrane helix</keyword>
<sequence>MTDPMTDRHETPLERADRNFLELLQELRVIQTGVQILFAFLLTLAFTQRFTGLDAVQRGTYVTTLLLACAAAILFTAPAALHRALFRRGVKRLLVDVSSRLAGAGLVLLALALTGAVLLVVDVVLGRAAGVAVAACVLAFCAAVWALLPFGLRRKAAARRSRAAGPPRERPPDPG</sequence>
<evidence type="ECO:0000313" key="3">
    <source>
        <dbReference type="Proteomes" id="UP000198928"/>
    </source>
</evidence>
<feature type="transmembrane region" description="Helical" evidence="1">
    <location>
        <begin position="101"/>
        <end position="125"/>
    </location>
</feature>
<accession>A0A1I3XDN5</accession>
<evidence type="ECO:0000256" key="1">
    <source>
        <dbReference type="SAM" id="Phobius"/>
    </source>
</evidence>
<feature type="transmembrane region" description="Helical" evidence="1">
    <location>
        <begin position="59"/>
        <end position="81"/>
    </location>
</feature>
<evidence type="ECO:0008006" key="4">
    <source>
        <dbReference type="Google" id="ProtNLM"/>
    </source>
</evidence>
<dbReference type="OrthoDB" id="3625784at2"/>
<dbReference type="AlphaFoldDB" id="A0A1I3XDN5"/>
<dbReference type="Pfam" id="PF19853">
    <property type="entry name" value="DUF6328"/>
    <property type="match status" value="1"/>
</dbReference>
<organism evidence="2 3">
    <name type="scientific">Streptomyces pini</name>
    <dbReference type="NCBI Taxonomy" id="1520580"/>
    <lineage>
        <taxon>Bacteria</taxon>
        <taxon>Bacillati</taxon>
        <taxon>Actinomycetota</taxon>
        <taxon>Actinomycetes</taxon>
        <taxon>Kitasatosporales</taxon>
        <taxon>Streptomycetaceae</taxon>
        <taxon>Streptomyces</taxon>
    </lineage>
</organism>
<feature type="transmembrane region" description="Helical" evidence="1">
    <location>
        <begin position="27"/>
        <end position="47"/>
    </location>
</feature>
<gene>
    <name evidence="2" type="ORF">SAMN05192584_104128</name>
</gene>
<dbReference type="InterPro" id="IPR046291">
    <property type="entry name" value="DUF6328"/>
</dbReference>
<feature type="transmembrane region" description="Helical" evidence="1">
    <location>
        <begin position="131"/>
        <end position="152"/>
    </location>
</feature>
<dbReference type="EMBL" id="FOSG01000004">
    <property type="protein sequence ID" value="SFK17469.1"/>
    <property type="molecule type" value="Genomic_DNA"/>
</dbReference>
<evidence type="ECO:0000313" key="2">
    <source>
        <dbReference type="EMBL" id="SFK17469.1"/>
    </source>
</evidence>
<keyword evidence="1" id="KW-0472">Membrane</keyword>
<proteinExistence type="predicted"/>
<keyword evidence="3" id="KW-1185">Reference proteome</keyword>
<dbReference type="RefSeq" id="WP_093848902.1">
    <property type="nucleotide sequence ID" value="NZ_FOSG01000004.1"/>
</dbReference>